<keyword evidence="4" id="KW-1185">Reference proteome</keyword>
<dbReference type="InterPro" id="IPR052413">
    <property type="entry name" value="SUR7_domain"/>
</dbReference>
<evidence type="ECO:0000313" key="4">
    <source>
        <dbReference type="Proteomes" id="UP000016933"/>
    </source>
</evidence>
<dbReference type="PANTHER" id="PTHR28019:SF7">
    <property type="entry name" value="SUR7 PROTEIN"/>
    <property type="match status" value="1"/>
</dbReference>
<dbReference type="GO" id="GO:0005886">
    <property type="term" value="C:plasma membrane"/>
    <property type="evidence" value="ECO:0007669"/>
    <property type="project" value="InterPro"/>
</dbReference>
<dbReference type="OMA" id="SVQHEQY"/>
<dbReference type="STRING" id="675120.N1PED4"/>
<evidence type="ECO:0000256" key="1">
    <source>
        <dbReference type="SAM" id="MobiDB-lite"/>
    </source>
</evidence>
<evidence type="ECO:0000256" key="2">
    <source>
        <dbReference type="SAM" id="Phobius"/>
    </source>
</evidence>
<keyword evidence="2" id="KW-0472">Membrane</keyword>
<dbReference type="eggNOG" id="ENOG502S47U">
    <property type="taxonomic scope" value="Eukaryota"/>
</dbReference>
<dbReference type="Pfam" id="PF06687">
    <property type="entry name" value="SUR7"/>
    <property type="match status" value="1"/>
</dbReference>
<feature type="transmembrane region" description="Helical" evidence="2">
    <location>
        <begin position="247"/>
        <end position="273"/>
    </location>
</feature>
<gene>
    <name evidence="3" type="ORF">DOTSEDRAFT_56294</name>
</gene>
<feature type="transmembrane region" description="Helical" evidence="2">
    <location>
        <begin position="18"/>
        <end position="38"/>
    </location>
</feature>
<feature type="transmembrane region" description="Helical" evidence="2">
    <location>
        <begin position="214"/>
        <end position="235"/>
    </location>
</feature>
<feature type="compositionally biased region" description="Polar residues" evidence="1">
    <location>
        <begin position="116"/>
        <end position="130"/>
    </location>
</feature>
<evidence type="ECO:0000313" key="3">
    <source>
        <dbReference type="EMBL" id="EME39960.1"/>
    </source>
</evidence>
<dbReference type="GO" id="GO:0051285">
    <property type="term" value="C:cell cortex of cell tip"/>
    <property type="evidence" value="ECO:0007669"/>
    <property type="project" value="TreeGrafter"/>
</dbReference>
<name>N1PED4_DOTSN</name>
<protein>
    <submittedName>
        <fullName evidence="3">Uncharacterized protein</fullName>
    </submittedName>
</protein>
<keyword evidence="2" id="KW-1133">Transmembrane helix</keyword>
<dbReference type="InterPro" id="IPR009571">
    <property type="entry name" value="SUR7/Rim9-like_fungi"/>
</dbReference>
<accession>N1PED4</accession>
<dbReference type="PANTHER" id="PTHR28019">
    <property type="entry name" value="CELL MEMBRANE PROTEIN YLR413W-RELATED"/>
    <property type="match status" value="1"/>
</dbReference>
<dbReference type="GO" id="GO:0031505">
    <property type="term" value="P:fungal-type cell wall organization"/>
    <property type="evidence" value="ECO:0007669"/>
    <property type="project" value="TreeGrafter"/>
</dbReference>
<dbReference type="Proteomes" id="UP000016933">
    <property type="component" value="Unassembled WGS sequence"/>
</dbReference>
<dbReference type="HOGENOM" id="CLU_600156_0_0_1"/>
<keyword evidence="2" id="KW-0812">Transmembrane</keyword>
<dbReference type="OrthoDB" id="4159154at2759"/>
<feature type="region of interest" description="Disordered" evidence="1">
    <location>
        <begin position="93"/>
        <end position="138"/>
    </location>
</feature>
<proteinExistence type="predicted"/>
<dbReference type="EMBL" id="KB446544">
    <property type="protein sequence ID" value="EME39960.1"/>
    <property type="molecule type" value="Genomic_DNA"/>
</dbReference>
<organism evidence="3 4">
    <name type="scientific">Dothistroma septosporum (strain NZE10 / CBS 128990)</name>
    <name type="common">Red band needle blight fungus</name>
    <name type="synonym">Mycosphaerella pini</name>
    <dbReference type="NCBI Taxonomy" id="675120"/>
    <lineage>
        <taxon>Eukaryota</taxon>
        <taxon>Fungi</taxon>
        <taxon>Dikarya</taxon>
        <taxon>Ascomycota</taxon>
        <taxon>Pezizomycotina</taxon>
        <taxon>Dothideomycetes</taxon>
        <taxon>Dothideomycetidae</taxon>
        <taxon>Mycosphaerellales</taxon>
        <taxon>Mycosphaerellaceae</taxon>
        <taxon>Dothistroma</taxon>
    </lineage>
</organism>
<sequence length="393" mass="40931">MVLPLLAKICLPNIAGKVLGKAAAAAVVLIFLCFFAGLKPGMLDGYAVYTVNVSRIGENLLTGMNQAITGVNITKHSEVEIPRIISIASRDDDDNVKTSTGNAASSTDFLKPTATAEPTSAGKTIPTRSPSKPAAVTGPAPTAIVNQVNEAFGAVVDKLTLHDFYDFHVLGQCYGSFISKNGSEAKNVTTGAGPTGNQKNFVKKVIACERKSSALTLTAITYGFTMICTSAAFVASIASSISYKKRLVLITLGLASFAFLGQLVSSAAAHAIANSATGLVDFVGHPVGIDGSAGKKFITLTWAATILLALVAALWGMLLFVGCTDPGFTGQGTERLESVQHEQYTLPTWPQHAHASHVPTARSASVYSGPIDGFVEGPTYPGAARTHPLSGFI</sequence>
<feature type="compositionally biased region" description="Polar residues" evidence="1">
    <location>
        <begin position="97"/>
        <end position="108"/>
    </location>
</feature>
<feature type="transmembrane region" description="Helical" evidence="2">
    <location>
        <begin position="300"/>
        <end position="321"/>
    </location>
</feature>
<reference evidence="3 4" key="2">
    <citation type="journal article" date="2012" name="PLoS Pathog.">
        <title>Diverse lifestyles and strategies of plant pathogenesis encoded in the genomes of eighteen Dothideomycetes fungi.</title>
        <authorList>
            <person name="Ohm R.A."/>
            <person name="Feau N."/>
            <person name="Henrissat B."/>
            <person name="Schoch C.L."/>
            <person name="Horwitz B.A."/>
            <person name="Barry K.W."/>
            <person name="Condon B.J."/>
            <person name="Copeland A.C."/>
            <person name="Dhillon B."/>
            <person name="Glaser F."/>
            <person name="Hesse C.N."/>
            <person name="Kosti I."/>
            <person name="LaButti K."/>
            <person name="Lindquist E.A."/>
            <person name="Lucas S."/>
            <person name="Salamov A.A."/>
            <person name="Bradshaw R.E."/>
            <person name="Ciuffetti L."/>
            <person name="Hamelin R.C."/>
            <person name="Kema G.H.J."/>
            <person name="Lawrence C."/>
            <person name="Scott J.A."/>
            <person name="Spatafora J.W."/>
            <person name="Turgeon B.G."/>
            <person name="de Wit P.J.G.M."/>
            <person name="Zhong S."/>
            <person name="Goodwin S.B."/>
            <person name="Grigoriev I.V."/>
        </authorList>
    </citation>
    <scope>NUCLEOTIDE SEQUENCE [LARGE SCALE GENOMIC DNA]</scope>
    <source>
        <strain evidence="4">NZE10 / CBS 128990</strain>
    </source>
</reference>
<reference evidence="4" key="1">
    <citation type="journal article" date="2012" name="PLoS Genet.">
        <title>The genomes of the fungal plant pathogens Cladosporium fulvum and Dothistroma septosporum reveal adaptation to different hosts and lifestyles but also signatures of common ancestry.</title>
        <authorList>
            <person name="de Wit P.J.G.M."/>
            <person name="van der Burgt A."/>
            <person name="Oekmen B."/>
            <person name="Stergiopoulos I."/>
            <person name="Abd-Elsalam K.A."/>
            <person name="Aerts A.L."/>
            <person name="Bahkali A.H."/>
            <person name="Beenen H.G."/>
            <person name="Chettri P."/>
            <person name="Cox M.P."/>
            <person name="Datema E."/>
            <person name="de Vries R.P."/>
            <person name="Dhillon B."/>
            <person name="Ganley A.R."/>
            <person name="Griffiths S.A."/>
            <person name="Guo Y."/>
            <person name="Hamelin R.C."/>
            <person name="Henrissat B."/>
            <person name="Kabir M.S."/>
            <person name="Jashni M.K."/>
            <person name="Kema G."/>
            <person name="Klaubauf S."/>
            <person name="Lapidus A."/>
            <person name="Levasseur A."/>
            <person name="Lindquist E."/>
            <person name="Mehrabi R."/>
            <person name="Ohm R.A."/>
            <person name="Owen T.J."/>
            <person name="Salamov A."/>
            <person name="Schwelm A."/>
            <person name="Schijlen E."/>
            <person name="Sun H."/>
            <person name="van den Burg H.A."/>
            <person name="van Ham R.C.H.J."/>
            <person name="Zhang S."/>
            <person name="Goodwin S.B."/>
            <person name="Grigoriev I.V."/>
            <person name="Collemare J."/>
            <person name="Bradshaw R.E."/>
        </authorList>
    </citation>
    <scope>NUCLEOTIDE SEQUENCE [LARGE SCALE GENOMIC DNA]</scope>
    <source>
        <strain evidence="4">NZE10 / CBS 128990</strain>
    </source>
</reference>
<dbReference type="AlphaFoldDB" id="N1PED4"/>